<organism evidence="1 2">
    <name type="scientific">Stegodyphus mimosarum</name>
    <name type="common">African social velvet spider</name>
    <dbReference type="NCBI Taxonomy" id="407821"/>
    <lineage>
        <taxon>Eukaryota</taxon>
        <taxon>Metazoa</taxon>
        <taxon>Ecdysozoa</taxon>
        <taxon>Arthropoda</taxon>
        <taxon>Chelicerata</taxon>
        <taxon>Arachnida</taxon>
        <taxon>Araneae</taxon>
        <taxon>Araneomorphae</taxon>
        <taxon>Entelegynae</taxon>
        <taxon>Eresoidea</taxon>
        <taxon>Eresidae</taxon>
        <taxon>Stegodyphus</taxon>
    </lineage>
</organism>
<keyword evidence="2" id="KW-1185">Reference proteome</keyword>
<proteinExistence type="predicted"/>
<dbReference type="EMBL" id="KK113713">
    <property type="protein sequence ID" value="KFM60869.1"/>
    <property type="molecule type" value="Genomic_DNA"/>
</dbReference>
<dbReference type="InterPro" id="IPR051549">
    <property type="entry name" value="PEP_Utilizing_Enz"/>
</dbReference>
<dbReference type="PANTHER" id="PTHR43615:SF1">
    <property type="entry name" value="PPDK_N DOMAIN-CONTAINING PROTEIN"/>
    <property type="match status" value="1"/>
</dbReference>
<protein>
    <submittedName>
        <fullName evidence="1">Uncharacterized protein</fullName>
    </submittedName>
</protein>
<evidence type="ECO:0000313" key="1">
    <source>
        <dbReference type="EMBL" id="KFM60869.1"/>
    </source>
</evidence>
<feature type="non-terminal residue" evidence="1">
    <location>
        <position position="138"/>
    </location>
</feature>
<name>A0A087T6Y0_STEMI</name>
<dbReference type="OrthoDB" id="6123450at2759"/>
<evidence type="ECO:0000313" key="2">
    <source>
        <dbReference type="Proteomes" id="UP000054359"/>
    </source>
</evidence>
<dbReference type="STRING" id="407821.A0A087T6Y0"/>
<accession>A0A087T6Y0</accession>
<dbReference type="OMA" id="NLACQID"/>
<dbReference type="AlphaFoldDB" id="A0A087T6Y0"/>
<dbReference type="Proteomes" id="UP000054359">
    <property type="component" value="Unassembled WGS sequence"/>
</dbReference>
<gene>
    <name evidence="1" type="ORF">X975_19132</name>
</gene>
<dbReference type="PANTHER" id="PTHR43615">
    <property type="entry name" value="PHOSPHOENOLPYRUVATE SYNTHASE-RELATED"/>
    <property type="match status" value="1"/>
</dbReference>
<sequence>MQNLACQIDEDIGSKRFKAMNAEEALNLLETSTTLAGYKFRQFIKRHGHRCLKEFDLRSTPWYRNPKSLVKLLQNLCGTCERPVQKVDDDYDEIISQLRVPLDFKSRCFLKLLLPRCRRGVRGREAAKVIHPFCVHSN</sequence>
<reference evidence="1 2" key="1">
    <citation type="submission" date="2013-11" db="EMBL/GenBank/DDBJ databases">
        <title>Genome sequencing of Stegodyphus mimosarum.</title>
        <authorList>
            <person name="Bechsgaard J."/>
        </authorList>
    </citation>
    <scope>NUCLEOTIDE SEQUENCE [LARGE SCALE GENOMIC DNA]</scope>
</reference>